<protein>
    <submittedName>
        <fullName evidence="2">Glycosyltransferase involved in cell wall biosynthesis</fullName>
    </submittedName>
</protein>
<evidence type="ECO:0000259" key="1">
    <source>
        <dbReference type="Pfam" id="PF00534"/>
    </source>
</evidence>
<dbReference type="PANTHER" id="PTHR12526">
    <property type="entry name" value="GLYCOSYLTRANSFERASE"/>
    <property type="match status" value="1"/>
</dbReference>
<dbReference type="AlphaFoldDB" id="A0A4R3KZ15"/>
<dbReference type="GO" id="GO:0016757">
    <property type="term" value="F:glycosyltransferase activity"/>
    <property type="evidence" value="ECO:0007669"/>
    <property type="project" value="InterPro"/>
</dbReference>
<dbReference type="OrthoDB" id="9765330at2"/>
<dbReference type="InterPro" id="IPR008930">
    <property type="entry name" value="Terpenoid_cyclase/PrenylTrfase"/>
</dbReference>
<keyword evidence="3" id="KW-1185">Reference proteome</keyword>
<accession>A0A4R3KZ15</accession>
<dbReference type="InterPro" id="IPR001296">
    <property type="entry name" value="Glyco_trans_1"/>
</dbReference>
<comment type="caution">
    <text evidence="2">The sequence shown here is derived from an EMBL/GenBank/DDBJ whole genome shotgun (WGS) entry which is preliminary data.</text>
</comment>
<reference evidence="2 3" key="1">
    <citation type="submission" date="2019-03" db="EMBL/GenBank/DDBJ databases">
        <title>Genomic Encyclopedia of Type Strains, Phase IV (KMG-IV): sequencing the most valuable type-strain genomes for metagenomic binning, comparative biology and taxonomic classification.</title>
        <authorList>
            <person name="Goeker M."/>
        </authorList>
    </citation>
    <scope>NUCLEOTIDE SEQUENCE [LARGE SCALE GENOMIC DNA]</scope>
    <source>
        <strain evidence="2 3">DSM 21100</strain>
    </source>
</reference>
<name>A0A4R3KZ15_9SPHI</name>
<dbReference type="RefSeq" id="WP_132127341.1">
    <property type="nucleotide sequence ID" value="NZ_CP042432.1"/>
</dbReference>
<dbReference type="Pfam" id="PF00534">
    <property type="entry name" value="Glycos_transf_1"/>
    <property type="match status" value="1"/>
</dbReference>
<feature type="domain" description="Glycosyl transferase family 1" evidence="1">
    <location>
        <begin position="186"/>
        <end position="363"/>
    </location>
</feature>
<evidence type="ECO:0000313" key="3">
    <source>
        <dbReference type="Proteomes" id="UP000295807"/>
    </source>
</evidence>
<dbReference type="Gene3D" id="3.40.50.2000">
    <property type="entry name" value="Glycogen Phosphorylase B"/>
    <property type="match status" value="2"/>
</dbReference>
<sequence length="760" mass="85668">MSSQSGSTINILSVTTYPPYECGIATFSQDLINVIGRSFGDSIDIKVCAISGKNSGETYSEPVSYTLNAGNRDAYLELAANINEDSDVDMVYLQHEFGLFGGNYGDYLLGLLLNLHKPFAICFHTVLPHPEQEMLKLVQVISKLAVKVVVMTQASLEILHREYDIPVSKLVRIPHGTHLTEWGDSHKIKQKHGLDNRLILSTFGLLSSNKSIETAIEAMDSIRMYFPNALYLVLGKTHPQILANEGEQYRRQLEEKVAELHLEDHVHFVNKYLSLKELLEYLSMTDVYLFTSKDPNQAVSGTFVYAMGSGCPIVSTPFLQARETLNENTGILVDFNDAAQLAAAAIRLLSDEPRRHNMSMNTYHATRDSIWENVAISYAHLFTELAGHSTPPRPSLPPVLTNHFRRLTDDTGMVQFAKICTPDLDSGYTLDDNARAMIAMCMHYRLKPVIKTLAAIRKYLDFILFCQQPGGKFLNYVDKEKQFTAQNKTVNLDDANTRAVWSLGILLSCQHLLPYSVVGPAEKALLSTLEWIGKLESPRAIAFSIKGLSFYLSSFKNPAAVELVIKLGNRLQDKYNETKAKDWNWYEKYLTYANAVLPEAMLYAYLHSGKKEHHDTATESLQFLCDRVFTENYMKVISNKGEYTINKASEFGEQSIDVCYTILALDLFYKTTGDKQYLEDMKMAFSWYLGNNHLHQIMYNPVSGGCFDGLEETHVNQNQGAESTVCYLIARLTMEESGQAARKSERSSLKVKYNRPSEIL</sequence>
<dbReference type="SUPFAM" id="SSF48208">
    <property type="entry name" value="Six-hairpin glycosidases"/>
    <property type="match status" value="1"/>
</dbReference>
<evidence type="ECO:0000313" key="2">
    <source>
        <dbReference type="EMBL" id="TCS89860.1"/>
    </source>
</evidence>
<dbReference type="Proteomes" id="UP000295807">
    <property type="component" value="Unassembled WGS sequence"/>
</dbReference>
<organism evidence="2 3">
    <name type="scientific">Anseongella ginsenosidimutans</name>
    <dbReference type="NCBI Taxonomy" id="496056"/>
    <lineage>
        <taxon>Bacteria</taxon>
        <taxon>Pseudomonadati</taxon>
        <taxon>Bacteroidota</taxon>
        <taxon>Sphingobacteriia</taxon>
        <taxon>Sphingobacteriales</taxon>
        <taxon>Sphingobacteriaceae</taxon>
        <taxon>Anseongella</taxon>
    </lineage>
</organism>
<dbReference type="SUPFAM" id="SSF48239">
    <property type="entry name" value="Terpenoid cyclases/Protein prenyltransferases"/>
    <property type="match status" value="1"/>
</dbReference>
<dbReference type="InterPro" id="IPR008928">
    <property type="entry name" value="6-hairpin_glycosidase_sf"/>
</dbReference>
<dbReference type="PANTHER" id="PTHR12526:SF572">
    <property type="entry name" value="BLL5144 PROTEIN"/>
    <property type="match status" value="1"/>
</dbReference>
<dbReference type="EMBL" id="SMAD01000001">
    <property type="protein sequence ID" value="TCS89860.1"/>
    <property type="molecule type" value="Genomic_DNA"/>
</dbReference>
<dbReference type="GO" id="GO:0005975">
    <property type="term" value="P:carbohydrate metabolic process"/>
    <property type="evidence" value="ECO:0007669"/>
    <property type="project" value="InterPro"/>
</dbReference>
<dbReference type="SUPFAM" id="SSF53756">
    <property type="entry name" value="UDP-Glycosyltransferase/glycogen phosphorylase"/>
    <property type="match status" value="1"/>
</dbReference>
<keyword evidence="2" id="KW-0808">Transferase</keyword>
<proteinExistence type="predicted"/>
<gene>
    <name evidence="2" type="ORF">EDD80_10157</name>
</gene>